<evidence type="ECO:0000313" key="2">
    <source>
        <dbReference type="Proteomes" id="UP001281003"/>
    </source>
</evidence>
<proteinExistence type="predicted"/>
<name>A0AAE0P2I2_SORBR</name>
<dbReference type="AlphaFoldDB" id="A0AAE0P2I2"/>
<dbReference type="Proteomes" id="UP001281003">
    <property type="component" value="Unassembled WGS sequence"/>
</dbReference>
<dbReference type="EMBL" id="JAUTDP010000011">
    <property type="protein sequence ID" value="KAK3392268.1"/>
    <property type="molecule type" value="Genomic_DNA"/>
</dbReference>
<organism evidence="1 2">
    <name type="scientific">Sordaria brevicollis</name>
    <dbReference type="NCBI Taxonomy" id="83679"/>
    <lineage>
        <taxon>Eukaryota</taxon>
        <taxon>Fungi</taxon>
        <taxon>Dikarya</taxon>
        <taxon>Ascomycota</taxon>
        <taxon>Pezizomycotina</taxon>
        <taxon>Sordariomycetes</taxon>
        <taxon>Sordariomycetidae</taxon>
        <taxon>Sordariales</taxon>
        <taxon>Sordariaceae</taxon>
        <taxon>Sordaria</taxon>
    </lineage>
</organism>
<gene>
    <name evidence="1" type="ORF">B0T20DRAFT_361285</name>
</gene>
<evidence type="ECO:0000313" key="1">
    <source>
        <dbReference type="EMBL" id="KAK3392268.1"/>
    </source>
</evidence>
<reference evidence="1" key="1">
    <citation type="journal article" date="2023" name="Mol. Phylogenet. Evol.">
        <title>Genome-scale phylogeny and comparative genomics of the fungal order Sordariales.</title>
        <authorList>
            <person name="Hensen N."/>
            <person name="Bonometti L."/>
            <person name="Westerberg I."/>
            <person name="Brannstrom I.O."/>
            <person name="Guillou S."/>
            <person name="Cros-Aarteil S."/>
            <person name="Calhoun S."/>
            <person name="Haridas S."/>
            <person name="Kuo A."/>
            <person name="Mondo S."/>
            <person name="Pangilinan J."/>
            <person name="Riley R."/>
            <person name="LaButti K."/>
            <person name="Andreopoulos B."/>
            <person name="Lipzen A."/>
            <person name="Chen C."/>
            <person name="Yan M."/>
            <person name="Daum C."/>
            <person name="Ng V."/>
            <person name="Clum A."/>
            <person name="Steindorff A."/>
            <person name="Ohm R.A."/>
            <person name="Martin F."/>
            <person name="Silar P."/>
            <person name="Natvig D.O."/>
            <person name="Lalanne C."/>
            <person name="Gautier V."/>
            <person name="Ament-Velasquez S.L."/>
            <person name="Kruys A."/>
            <person name="Hutchinson M.I."/>
            <person name="Powell A.J."/>
            <person name="Barry K."/>
            <person name="Miller A.N."/>
            <person name="Grigoriev I.V."/>
            <person name="Debuchy R."/>
            <person name="Gladieux P."/>
            <person name="Hiltunen Thoren M."/>
            <person name="Johannesson H."/>
        </authorList>
    </citation>
    <scope>NUCLEOTIDE SEQUENCE</scope>
    <source>
        <strain evidence="1">FGSC 1904</strain>
    </source>
</reference>
<accession>A0AAE0P2I2</accession>
<comment type="caution">
    <text evidence="1">The sequence shown here is derived from an EMBL/GenBank/DDBJ whole genome shotgun (WGS) entry which is preliminary data.</text>
</comment>
<sequence length="108" mass="12164">MGGPDWRRHGGVQMTYKPLSDRLQALLYEAPQVCYTNLVPPARRDPTLGTVKCGTGVFGMCTRYSCSNDWCNIVEASDAYLLPSERVHVAWYCIRRRRRSALNTAVPA</sequence>
<keyword evidence="2" id="KW-1185">Reference proteome</keyword>
<protein>
    <submittedName>
        <fullName evidence="1">Uncharacterized protein</fullName>
    </submittedName>
</protein>
<reference evidence="1" key="2">
    <citation type="submission" date="2023-07" db="EMBL/GenBank/DDBJ databases">
        <authorList>
            <consortium name="Lawrence Berkeley National Laboratory"/>
            <person name="Haridas S."/>
            <person name="Hensen N."/>
            <person name="Bonometti L."/>
            <person name="Westerberg I."/>
            <person name="Brannstrom I.O."/>
            <person name="Guillou S."/>
            <person name="Cros-Aarteil S."/>
            <person name="Calhoun S."/>
            <person name="Kuo A."/>
            <person name="Mondo S."/>
            <person name="Pangilinan J."/>
            <person name="Riley R."/>
            <person name="LaButti K."/>
            <person name="Andreopoulos B."/>
            <person name="Lipzen A."/>
            <person name="Chen C."/>
            <person name="Yanf M."/>
            <person name="Daum C."/>
            <person name="Ng V."/>
            <person name="Clum A."/>
            <person name="Steindorff A."/>
            <person name="Ohm R."/>
            <person name="Martin F."/>
            <person name="Silar P."/>
            <person name="Natvig D."/>
            <person name="Lalanne C."/>
            <person name="Gautier V."/>
            <person name="Ament-velasquez S.L."/>
            <person name="Kruys A."/>
            <person name="Hutchinson M.I."/>
            <person name="Powell A.J."/>
            <person name="Barry K."/>
            <person name="Miller A.N."/>
            <person name="Grigoriev I.V."/>
            <person name="Debuchy R."/>
            <person name="Gladieux P."/>
            <person name="Thoren M.H."/>
            <person name="Johannesson H."/>
        </authorList>
    </citation>
    <scope>NUCLEOTIDE SEQUENCE</scope>
    <source>
        <strain evidence="1">FGSC 1904</strain>
    </source>
</reference>